<feature type="domain" description="Glycosyltransferase 2-like" evidence="1">
    <location>
        <begin position="4"/>
        <end position="125"/>
    </location>
</feature>
<reference evidence="2 3" key="1">
    <citation type="submission" date="2020-02" db="EMBL/GenBank/DDBJ databases">
        <title>Draft genome sequence of two Spirosoma agri KCTC 52727 and Spirosoma terrae KCTC 52035.</title>
        <authorList>
            <person name="Rojas J."/>
            <person name="Ambika Manirajan B."/>
            <person name="Suarez C."/>
            <person name="Ratering S."/>
            <person name="Schnell S."/>
        </authorList>
    </citation>
    <scope>NUCLEOTIDE SEQUENCE [LARGE SCALE GENOMIC DNA]</scope>
    <source>
        <strain evidence="2 3">KCTC 52035</strain>
    </source>
</reference>
<organism evidence="2 3">
    <name type="scientific">Spirosoma terrae</name>
    <dbReference type="NCBI Taxonomy" id="1968276"/>
    <lineage>
        <taxon>Bacteria</taxon>
        <taxon>Pseudomonadati</taxon>
        <taxon>Bacteroidota</taxon>
        <taxon>Cytophagia</taxon>
        <taxon>Cytophagales</taxon>
        <taxon>Cytophagaceae</taxon>
        <taxon>Spirosoma</taxon>
    </lineage>
</organism>
<proteinExistence type="predicted"/>
<dbReference type="PANTHER" id="PTHR22916">
    <property type="entry name" value="GLYCOSYLTRANSFERASE"/>
    <property type="match status" value="1"/>
</dbReference>
<dbReference type="GO" id="GO:0016758">
    <property type="term" value="F:hexosyltransferase activity"/>
    <property type="evidence" value="ECO:0007669"/>
    <property type="project" value="UniProtKB-ARBA"/>
</dbReference>
<dbReference type="Gene3D" id="3.90.550.10">
    <property type="entry name" value="Spore Coat Polysaccharide Biosynthesis Protein SpsA, Chain A"/>
    <property type="match status" value="1"/>
</dbReference>
<protein>
    <submittedName>
        <fullName evidence="2">Glycosyltransferase</fullName>
    </submittedName>
</protein>
<dbReference type="InterPro" id="IPR001173">
    <property type="entry name" value="Glyco_trans_2-like"/>
</dbReference>
<evidence type="ECO:0000313" key="2">
    <source>
        <dbReference type="EMBL" id="NDU95833.1"/>
    </source>
</evidence>
<dbReference type="PANTHER" id="PTHR22916:SF3">
    <property type="entry name" value="UDP-GLCNAC:BETAGAL BETA-1,3-N-ACETYLGLUCOSAMINYLTRANSFERASE-LIKE PROTEIN 1"/>
    <property type="match status" value="1"/>
</dbReference>
<keyword evidence="2" id="KW-0808">Transferase</keyword>
<dbReference type="InterPro" id="IPR029044">
    <property type="entry name" value="Nucleotide-diphossugar_trans"/>
</dbReference>
<comment type="caution">
    <text evidence="2">The sequence shown here is derived from an EMBL/GenBank/DDBJ whole genome shotgun (WGS) entry which is preliminary data.</text>
</comment>
<dbReference type="EMBL" id="JAAFZH010000005">
    <property type="protein sequence ID" value="NDU95833.1"/>
    <property type="molecule type" value="Genomic_DNA"/>
</dbReference>
<accession>A0A6L9LAJ9</accession>
<keyword evidence="3" id="KW-1185">Reference proteome</keyword>
<dbReference type="Pfam" id="PF00535">
    <property type="entry name" value="Glycos_transf_2"/>
    <property type="match status" value="1"/>
</dbReference>
<dbReference type="AlphaFoldDB" id="A0A6L9LAJ9"/>
<dbReference type="RefSeq" id="WP_163948704.1">
    <property type="nucleotide sequence ID" value="NZ_JAAFZH010000005.1"/>
</dbReference>
<dbReference type="Proteomes" id="UP000474175">
    <property type="component" value="Unassembled WGS sequence"/>
</dbReference>
<name>A0A6L9LAJ9_9BACT</name>
<gene>
    <name evidence="2" type="ORF">GK108_13195</name>
</gene>
<dbReference type="SUPFAM" id="SSF53448">
    <property type="entry name" value="Nucleotide-diphospho-sugar transferases"/>
    <property type="match status" value="1"/>
</dbReference>
<evidence type="ECO:0000259" key="1">
    <source>
        <dbReference type="Pfam" id="PF00535"/>
    </source>
</evidence>
<evidence type="ECO:0000313" key="3">
    <source>
        <dbReference type="Proteomes" id="UP000474175"/>
    </source>
</evidence>
<sequence length="322" mass="37743">MTSSVALCTYNGQNYIAHQLESILAQTQGVDEIIICDDGSIDNTTNIIESYRVKHPDIIKIYINPNRLGIIKNFEHAINLCTKDVIFLCDQDDIWHEDKVIRTINFFKNNDDKDAVFHNLRLMLNGQIINQTLWDTVFFYEECRRPEKLNWFITYFNNVVTGAALAIRKPHKPIFIKTNNVKVKKGSLPFFLHDYLLALDYTRSNKLGILHECLVDYRLHKSQNSGLKIRRHSNLSPYGVFNNTSVSVKVWYINRRIRKLTPYTDLHVEISIALDRLREEKNSLYKQLDPFSECIPLLKYTANKIYSILDRYLNAILNKYNY</sequence>